<dbReference type="Pfam" id="PF02687">
    <property type="entry name" value="FtsX"/>
    <property type="match status" value="1"/>
</dbReference>
<evidence type="ECO:0000256" key="6">
    <source>
        <dbReference type="SAM" id="Phobius"/>
    </source>
</evidence>
<feature type="domain" description="MacB-like periplasmic core" evidence="8">
    <location>
        <begin position="20"/>
        <end position="226"/>
    </location>
</feature>
<reference evidence="9 10" key="1">
    <citation type="submission" date="2019-10" db="EMBL/GenBank/DDBJ databases">
        <title>Taxonomy of Antarctic Massilia spp.: description of Massilia rubra sp. nov., Massilia aquatica sp. nov., Massilia mucilaginosa sp. nov., Massilia frigida sp. nov. isolated from streams, lakes and regoliths.</title>
        <authorList>
            <person name="Holochova P."/>
            <person name="Sedlacek I."/>
            <person name="Kralova S."/>
            <person name="Maslanova I."/>
            <person name="Busse H.-J."/>
            <person name="Stankova E."/>
            <person name="Vrbovska V."/>
            <person name="Kovarovic V."/>
            <person name="Bartak M."/>
            <person name="Svec P."/>
            <person name="Pantucek R."/>
        </authorList>
    </citation>
    <scope>NUCLEOTIDE SEQUENCE [LARGE SCALE GENOMIC DNA]</scope>
    <source>
        <strain evidence="9 10">CCM 8694</strain>
    </source>
</reference>
<evidence type="ECO:0000256" key="5">
    <source>
        <dbReference type="ARBA" id="ARBA00023136"/>
    </source>
</evidence>
<feature type="transmembrane region" description="Helical" evidence="6">
    <location>
        <begin position="400"/>
        <end position="420"/>
    </location>
</feature>
<dbReference type="Proteomes" id="UP000610594">
    <property type="component" value="Unassembled WGS sequence"/>
</dbReference>
<evidence type="ECO:0000259" key="7">
    <source>
        <dbReference type="Pfam" id="PF02687"/>
    </source>
</evidence>
<proteinExistence type="predicted"/>
<keyword evidence="3 6" id="KW-0812">Transmembrane</keyword>
<keyword evidence="4 6" id="KW-1133">Transmembrane helix</keyword>
<evidence type="ECO:0000256" key="4">
    <source>
        <dbReference type="ARBA" id="ARBA00022989"/>
    </source>
</evidence>
<feature type="transmembrane region" description="Helical" evidence="6">
    <location>
        <begin position="358"/>
        <end position="385"/>
    </location>
</feature>
<feature type="transmembrane region" description="Helical" evidence="6">
    <location>
        <begin position="311"/>
        <end position="337"/>
    </location>
</feature>
<comment type="caution">
    <text evidence="9">The sequence shown here is derived from an EMBL/GenBank/DDBJ whole genome shotgun (WGS) entry which is preliminary data.</text>
</comment>
<dbReference type="Pfam" id="PF12704">
    <property type="entry name" value="MacB_PCD"/>
    <property type="match status" value="1"/>
</dbReference>
<accession>A0ABX0MI53</accession>
<protein>
    <submittedName>
        <fullName evidence="9">FtsX-like permease family protein</fullName>
    </submittedName>
</protein>
<keyword evidence="5 6" id="KW-0472">Membrane</keyword>
<keyword evidence="2" id="KW-1003">Cell membrane</keyword>
<evidence type="ECO:0000256" key="2">
    <source>
        <dbReference type="ARBA" id="ARBA00022475"/>
    </source>
</evidence>
<organism evidence="9 10">
    <name type="scientific">Massilia genomosp. 1</name>
    <dbReference type="NCBI Taxonomy" id="2609280"/>
    <lineage>
        <taxon>Bacteria</taxon>
        <taxon>Pseudomonadati</taxon>
        <taxon>Pseudomonadota</taxon>
        <taxon>Betaproteobacteria</taxon>
        <taxon>Burkholderiales</taxon>
        <taxon>Oxalobacteraceae</taxon>
        <taxon>Telluria group</taxon>
        <taxon>Massilia</taxon>
    </lineage>
</organism>
<evidence type="ECO:0000259" key="8">
    <source>
        <dbReference type="Pfam" id="PF12704"/>
    </source>
</evidence>
<dbReference type="InterPro" id="IPR050250">
    <property type="entry name" value="Macrolide_Exporter_MacB"/>
</dbReference>
<dbReference type="EMBL" id="WHJF01000018">
    <property type="protein sequence ID" value="NHZ62460.1"/>
    <property type="molecule type" value="Genomic_DNA"/>
</dbReference>
<gene>
    <name evidence="9" type="ORF">F1735_09100</name>
</gene>
<feature type="domain" description="ABC3 transporter permease C-terminal" evidence="7">
    <location>
        <begin position="316"/>
        <end position="429"/>
    </location>
</feature>
<dbReference type="PANTHER" id="PTHR30572">
    <property type="entry name" value="MEMBRANE COMPONENT OF TRANSPORTER-RELATED"/>
    <property type="match status" value="1"/>
</dbReference>
<dbReference type="PANTHER" id="PTHR30572:SF18">
    <property type="entry name" value="ABC-TYPE MACROLIDE FAMILY EXPORT SYSTEM PERMEASE COMPONENT 2"/>
    <property type="match status" value="1"/>
</dbReference>
<dbReference type="InterPro" id="IPR003838">
    <property type="entry name" value="ABC3_permease_C"/>
</dbReference>
<dbReference type="InterPro" id="IPR025857">
    <property type="entry name" value="MacB_PCD"/>
</dbReference>
<name>A0ABX0MI53_9BURK</name>
<evidence type="ECO:0000256" key="1">
    <source>
        <dbReference type="ARBA" id="ARBA00004651"/>
    </source>
</evidence>
<evidence type="ECO:0000313" key="10">
    <source>
        <dbReference type="Proteomes" id="UP000610594"/>
    </source>
</evidence>
<evidence type="ECO:0000313" key="9">
    <source>
        <dbReference type="EMBL" id="NHZ62460.1"/>
    </source>
</evidence>
<keyword evidence="10" id="KW-1185">Reference proteome</keyword>
<evidence type="ECO:0000256" key="3">
    <source>
        <dbReference type="ARBA" id="ARBA00022692"/>
    </source>
</evidence>
<sequence>MFSYCFMLGVRSLRRNPGLTALMVLTLAVGVAASVSTLTILHVMSGNPIPHKSERLFVPKIDNGTIEDFNPQGEDDSDPQLSYIDATNFLRDGHGERRTVLYGVSAPLEPERKDLSVLAAKGLAVTRDFFAMMDVPMRYGQAWSEADDRAGADVLVLSAALAEKLFGAVDPVGKRVRLMDAQFQVVGVLKPWLPAPKFYKLIGGAGFGEEDDILLPFASAVRHKASPQGSLSCRQRVEPGWQGFLDSECTWLQFFFETKTAAGRAPLQDYLDNYTAAQRKLGRLQRKRPNQLFDVMQWLEFNKVVGNDSRLATWLAFGFLLLCLVNTVGLLLAKFSVRASEVGIRRALGASRKEIFRQFLTETAVIGLAGGVLGLGLALGALALIGMQSQELRAVTRMDWQMLGLTFLMSLGAAMLAGLLPTWRACQVTPALQLKSQ</sequence>
<dbReference type="RefSeq" id="WP_167236645.1">
    <property type="nucleotide sequence ID" value="NZ_WHJF01000018.1"/>
</dbReference>
<comment type="subcellular location">
    <subcellularLocation>
        <location evidence="1">Cell membrane</location>
        <topology evidence="1">Multi-pass membrane protein</topology>
    </subcellularLocation>
</comment>